<dbReference type="EMBL" id="JAEHFY010000004">
    <property type="protein sequence ID" value="MBK0382125.1"/>
    <property type="molecule type" value="Genomic_DNA"/>
</dbReference>
<dbReference type="Gene3D" id="3.30.70.940">
    <property type="entry name" value="NusG, N-terminal domain"/>
    <property type="match status" value="1"/>
</dbReference>
<dbReference type="RefSeq" id="WP_200584901.1">
    <property type="nucleotide sequence ID" value="NZ_JAEHFY010000004.1"/>
</dbReference>
<feature type="domain" description="NusG-like N-terminal" evidence="4">
    <location>
        <begin position="9"/>
        <end position="100"/>
    </location>
</feature>
<keyword evidence="6" id="KW-1185">Reference proteome</keyword>
<dbReference type="PANTHER" id="PTHR30265:SF4">
    <property type="entry name" value="KOW MOTIF FAMILY PROTEIN, EXPRESSED"/>
    <property type="match status" value="1"/>
</dbReference>
<dbReference type="CDD" id="cd09895">
    <property type="entry name" value="NGN_SP_UpxY"/>
    <property type="match status" value="1"/>
</dbReference>
<dbReference type="PANTHER" id="PTHR30265">
    <property type="entry name" value="RHO-INTERACTING TRANSCRIPTION TERMINATION FACTOR NUSG"/>
    <property type="match status" value="1"/>
</dbReference>
<dbReference type="InterPro" id="IPR043425">
    <property type="entry name" value="NusG-like"/>
</dbReference>
<evidence type="ECO:0000256" key="3">
    <source>
        <dbReference type="ARBA" id="ARBA00023163"/>
    </source>
</evidence>
<evidence type="ECO:0000259" key="4">
    <source>
        <dbReference type="Pfam" id="PF02357"/>
    </source>
</evidence>
<keyword evidence="2" id="KW-0805">Transcription regulation</keyword>
<comment type="caution">
    <text evidence="5">The sequence shown here is derived from an EMBL/GenBank/DDBJ whole genome shotgun (WGS) entry which is preliminary data.</text>
</comment>
<evidence type="ECO:0000256" key="1">
    <source>
        <dbReference type="ARBA" id="ARBA00022814"/>
    </source>
</evidence>
<dbReference type="SUPFAM" id="SSF82679">
    <property type="entry name" value="N-utilization substance G protein NusG, N-terminal domain"/>
    <property type="match status" value="1"/>
</dbReference>
<dbReference type="Proteomes" id="UP000660024">
    <property type="component" value="Unassembled WGS sequence"/>
</dbReference>
<reference evidence="5 6" key="1">
    <citation type="submission" date="2020-12" db="EMBL/GenBank/DDBJ databases">
        <title>Bacterial novel species Pedobacter sp. SD-b isolated from soil.</title>
        <authorList>
            <person name="Jung H.-Y."/>
        </authorList>
    </citation>
    <scope>NUCLEOTIDE SEQUENCE [LARGE SCALE GENOMIC DNA]</scope>
    <source>
        <strain evidence="5 6">SD-b</strain>
    </source>
</reference>
<gene>
    <name evidence="5" type="ORF">I5M32_04060</name>
</gene>
<proteinExistence type="predicted"/>
<dbReference type="InterPro" id="IPR006645">
    <property type="entry name" value="NGN-like_dom"/>
</dbReference>
<keyword evidence="1" id="KW-0889">Transcription antitermination</keyword>
<dbReference type="InterPro" id="IPR036735">
    <property type="entry name" value="NGN_dom_sf"/>
</dbReference>
<accession>A0ABS1BGZ5</accession>
<evidence type="ECO:0000256" key="2">
    <source>
        <dbReference type="ARBA" id="ARBA00023015"/>
    </source>
</evidence>
<protein>
    <submittedName>
        <fullName evidence="5">UpxY family transcription antiterminator</fullName>
    </submittedName>
</protein>
<keyword evidence="3" id="KW-0804">Transcription</keyword>
<evidence type="ECO:0000313" key="5">
    <source>
        <dbReference type="EMBL" id="MBK0382125.1"/>
    </source>
</evidence>
<organism evidence="5 6">
    <name type="scientific">Pedobacter segetis</name>
    <dbReference type="NCBI Taxonomy" id="2793069"/>
    <lineage>
        <taxon>Bacteria</taxon>
        <taxon>Pseudomonadati</taxon>
        <taxon>Bacteroidota</taxon>
        <taxon>Sphingobacteriia</taxon>
        <taxon>Sphingobacteriales</taxon>
        <taxon>Sphingobacteriaceae</taxon>
        <taxon>Pedobacter</taxon>
    </lineage>
</organism>
<evidence type="ECO:0000313" key="6">
    <source>
        <dbReference type="Proteomes" id="UP000660024"/>
    </source>
</evidence>
<dbReference type="NCBIfam" id="NF033644">
    <property type="entry name" value="antiterm_UpxY"/>
    <property type="match status" value="1"/>
</dbReference>
<name>A0ABS1BGZ5_9SPHI</name>
<dbReference type="Pfam" id="PF02357">
    <property type="entry name" value="NusG"/>
    <property type="match status" value="1"/>
</dbReference>
<sequence length="170" mass="19806">MSKIDEVYRWYPVYTSPRAEKKTNFLLEKKGILTYLPTYKTLKQWSDRKKWVEEVLFKSYLFVFISHKEYDLVVQTPGIVRFIHFSGKAAYIPDNQIAALKNYLSGDECPEITYDKLNVGQKVKIVSGKLKGYEAEMVSWQQQERLILRLDALGQSLLLKISAADVEPIY</sequence>